<dbReference type="Gene3D" id="2.60.40.10">
    <property type="entry name" value="Immunoglobulins"/>
    <property type="match status" value="2"/>
</dbReference>
<dbReference type="InterPro" id="IPR008754">
    <property type="entry name" value="Peptidase_M43"/>
</dbReference>
<dbReference type="InterPro" id="IPR013320">
    <property type="entry name" value="ConA-like_dom_sf"/>
</dbReference>
<organism evidence="10 11">
    <name type="scientific">Taishania pollutisoli</name>
    <dbReference type="NCBI Taxonomy" id="2766479"/>
    <lineage>
        <taxon>Bacteria</taxon>
        <taxon>Pseudomonadati</taxon>
        <taxon>Bacteroidota</taxon>
        <taxon>Flavobacteriia</taxon>
        <taxon>Flavobacteriales</taxon>
        <taxon>Crocinitomicaceae</taxon>
        <taxon>Taishania</taxon>
    </lineage>
</organism>
<evidence type="ECO:0000313" key="10">
    <source>
        <dbReference type="EMBL" id="MBC9813641.1"/>
    </source>
</evidence>
<keyword evidence="3" id="KW-0479">Metal-binding</keyword>
<dbReference type="InterPro" id="IPR013783">
    <property type="entry name" value="Ig-like_fold"/>
</dbReference>
<proteinExistence type="inferred from homology"/>
<dbReference type="PANTHER" id="PTHR47466:SF1">
    <property type="entry name" value="METALLOPROTEASE MEP1 (AFU_ORTHOLOGUE AFUA_1G07730)-RELATED"/>
    <property type="match status" value="1"/>
</dbReference>
<dbReference type="GO" id="GO:0046872">
    <property type="term" value="F:metal ion binding"/>
    <property type="evidence" value="ECO:0007669"/>
    <property type="project" value="UniProtKB-KW"/>
</dbReference>
<dbReference type="Gene3D" id="3.40.390.10">
    <property type="entry name" value="Collagenase (Catalytic Domain)"/>
    <property type="match status" value="1"/>
</dbReference>
<evidence type="ECO:0000256" key="5">
    <source>
        <dbReference type="ARBA" id="ARBA00022801"/>
    </source>
</evidence>
<keyword evidence="6" id="KW-0862">Zinc</keyword>
<evidence type="ECO:0000256" key="6">
    <source>
        <dbReference type="ARBA" id="ARBA00022833"/>
    </source>
</evidence>
<dbReference type="InterPro" id="IPR026444">
    <property type="entry name" value="Secre_tail"/>
</dbReference>
<dbReference type="GO" id="GO:0005975">
    <property type="term" value="P:carbohydrate metabolic process"/>
    <property type="evidence" value="ECO:0007669"/>
    <property type="project" value="UniProtKB-ARBA"/>
</dbReference>
<keyword evidence="11" id="KW-1185">Reference proteome</keyword>
<dbReference type="InterPro" id="IPR035986">
    <property type="entry name" value="PKD_dom_sf"/>
</dbReference>
<evidence type="ECO:0000256" key="2">
    <source>
        <dbReference type="ARBA" id="ARBA00022670"/>
    </source>
</evidence>
<dbReference type="CDD" id="cd00146">
    <property type="entry name" value="PKD"/>
    <property type="match status" value="1"/>
</dbReference>
<evidence type="ECO:0000256" key="3">
    <source>
        <dbReference type="ARBA" id="ARBA00022723"/>
    </source>
</evidence>
<feature type="domain" description="PKD" evidence="9">
    <location>
        <begin position="644"/>
        <end position="700"/>
    </location>
</feature>
<reference evidence="10" key="1">
    <citation type="submission" date="2020-09" db="EMBL/GenBank/DDBJ databases">
        <title>Taishania pollutisoli gen. nov., sp. nov., Isolated from Tetrabromobisphenol A-Contaminated Soil.</title>
        <authorList>
            <person name="Chen Q."/>
        </authorList>
    </citation>
    <scope>NUCLEOTIDE SEQUENCE</scope>
    <source>
        <strain evidence="10">CZZ-1</strain>
    </source>
</reference>
<comment type="similarity">
    <text evidence="1">Belongs to the peptidase M43B family.</text>
</comment>
<dbReference type="Gene3D" id="2.60.120.200">
    <property type="match status" value="1"/>
</dbReference>
<dbReference type="AlphaFoldDB" id="A0A8J6PKQ4"/>
<comment type="caution">
    <text evidence="10">The sequence shown here is derived from an EMBL/GenBank/DDBJ whole genome shotgun (WGS) entry which is preliminary data.</text>
</comment>
<dbReference type="GO" id="GO:0006508">
    <property type="term" value="P:proteolysis"/>
    <property type="evidence" value="ECO:0007669"/>
    <property type="project" value="UniProtKB-KW"/>
</dbReference>
<sequence>MKTLYLSLIGIVAHAALLGQQDVVKAPGNGGENLLYCGQPGLLQQMQAEDPQRYNSYIAGTSMENESVAGERSNTIYTIPVVFHILHNNGASNISDAQIQSALDILNRDYRKLNSDVNNVHSSFLSITADAYIQFEFAKIAPNGACFEGITRTISSQTSSSNGQAQVNAVISGNNVYQGIWPHNKYLNIYVCSGLGGAAGYTFAPNNEGFGSPGATISATNMYYNGVFILHDYTGAIGTSSVTTSRALTHEVGHWLNLEHTWGNTNNPGVACGNDGVADTPVTRGFTSCPNPSAAQNCTSGVVENYENYMDYSYCSKMFTQGQVTRMRAAIVSAMGGRSNIWTTANLQSVGVGTSSSLCSADFEATQTGLCAGTSTTFSIINTSTAITSYSWTFTGGSPATSTAASPTVTYNTPGTYQAAVTITTASGNRTITKAAYITVAAAPVQVALPIIEGFVNTTFPPTNWSITNGGGTNTWVRNGSIGTAPTAGNSVRIDYYNTNAVGEVDDLNTPGFSLSGLSSASLTFDVAHRPYTGQSDKLEVLVSPGCGMPYEVIYSKSGTTLQTETGNTAAYIAPSTWRNETVNLTPYIGNSQVSIKFRGTNGYSNYIYLDNINISGVTGSGANANFSSSASTSCVGQTVTFTNSSSGATSWNWNFGAGASPATATGAGPHTVTYSTSGSKSVVLTINGGASTSNQTVTVNAVPAAPTVSVTDNCGSSTITATGSGLQWSTGSTAPTITVTNSNQVTVTQSSQGCVSPAATATPNPKTIPTVTMGTLAAVCVNDSPVTLTQGSPAGGTYSGSGVSGNQFSPSTAGTGTKTITYSYTAANGCSNTATTQIVVDACLSLETAGGNLFAVYPNPTSGNVTIVSSTAIDRVFVLDNVGRIAAVIDGGQATEVKMDLNHLSAGSYHIQTTIGSVTKMEKLIIQ</sequence>
<keyword evidence="7" id="KW-0482">Metalloprotease</keyword>
<dbReference type="RefSeq" id="WP_216714677.1">
    <property type="nucleotide sequence ID" value="NZ_JACVEL010000012.1"/>
</dbReference>
<keyword evidence="2" id="KW-0645">Protease</keyword>
<evidence type="ECO:0000256" key="4">
    <source>
        <dbReference type="ARBA" id="ARBA00022729"/>
    </source>
</evidence>
<accession>A0A8J6PKQ4</accession>
<keyword evidence="5" id="KW-0378">Hydrolase</keyword>
<keyword evidence="8" id="KW-1015">Disulfide bond</keyword>
<evidence type="ECO:0000256" key="1">
    <source>
        <dbReference type="ARBA" id="ARBA00008721"/>
    </source>
</evidence>
<dbReference type="SMART" id="SM00089">
    <property type="entry name" value="PKD"/>
    <property type="match status" value="2"/>
</dbReference>
<dbReference type="Pfam" id="PF18911">
    <property type="entry name" value="PKD_4"/>
    <property type="match status" value="1"/>
</dbReference>
<dbReference type="EMBL" id="JACVEL010000012">
    <property type="protein sequence ID" value="MBC9813641.1"/>
    <property type="molecule type" value="Genomic_DNA"/>
</dbReference>
<feature type="domain" description="PKD" evidence="9">
    <location>
        <begin position="375"/>
        <end position="445"/>
    </location>
</feature>
<dbReference type="InterPro" id="IPR024079">
    <property type="entry name" value="MetalloPept_cat_dom_sf"/>
</dbReference>
<evidence type="ECO:0000256" key="8">
    <source>
        <dbReference type="ARBA" id="ARBA00023157"/>
    </source>
</evidence>
<dbReference type="NCBIfam" id="TIGR04183">
    <property type="entry name" value="Por_Secre_tail"/>
    <property type="match status" value="1"/>
</dbReference>
<dbReference type="InterPro" id="IPR022409">
    <property type="entry name" value="PKD/Chitinase_dom"/>
</dbReference>
<name>A0A8J6PKQ4_9FLAO</name>
<gene>
    <name evidence="10" type="ORF">H9Y05_14285</name>
</gene>
<dbReference type="GO" id="GO:0004553">
    <property type="term" value="F:hydrolase activity, hydrolyzing O-glycosyl compounds"/>
    <property type="evidence" value="ECO:0007669"/>
    <property type="project" value="UniProtKB-ARBA"/>
</dbReference>
<protein>
    <submittedName>
        <fullName evidence="10">PKD domain-containing protein</fullName>
    </submittedName>
</protein>
<dbReference type="PANTHER" id="PTHR47466">
    <property type="match status" value="1"/>
</dbReference>
<dbReference type="PROSITE" id="PS50093">
    <property type="entry name" value="PKD"/>
    <property type="match status" value="2"/>
</dbReference>
<evidence type="ECO:0000259" key="9">
    <source>
        <dbReference type="PROSITE" id="PS50093"/>
    </source>
</evidence>
<dbReference type="SUPFAM" id="SSF55486">
    <property type="entry name" value="Metalloproteases ('zincins'), catalytic domain"/>
    <property type="match status" value="1"/>
</dbReference>
<dbReference type="SUPFAM" id="SSF49899">
    <property type="entry name" value="Concanavalin A-like lectins/glucanases"/>
    <property type="match status" value="1"/>
</dbReference>
<dbReference type="Pfam" id="PF18962">
    <property type="entry name" value="Por_Secre_tail"/>
    <property type="match status" value="1"/>
</dbReference>
<dbReference type="GO" id="GO:0008237">
    <property type="term" value="F:metallopeptidase activity"/>
    <property type="evidence" value="ECO:0007669"/>
    <property type="project" value="UniProtKB-KW"/>
</dbReference>
<dbReference type="SUPFAM" id="SSF49299">
    <property type="entry name" value="PKD domain"/>
    <property type="match status" value="2"/>
</dbReference>
<dbReference type="Pfam" id="PF05572">
    <property type="entry name" value="Peptidase_M43"/>
    <property type="match status" value="1"/>
</dbReference>
<keyword evidence="4" id="KW-0732">Signal</keyword>
<dbReference type="Proteomes" id="UP000652681">
    <property type="component" value="Unassembled WGS sequence"/>
</dbReference>
<dbReference type="InterPro" id="IPR000601">
    <property type="entry name" value="PKD_dom"/>
</dbReference>
<evidence type="ECO:0000256" key="7">
    <source>
        <dbReference type="ARBA" id="ARBA00023049"/>
    </source>
</evidence>
<evidence type="ECO:0000313" key="11">
    <source>
        <dbReference type="Proteomes" id="UP000652681"/>
    </source>
</evidence>